<proteinExistence type="predicted"/>
<sequence>MVAVIKTAAGVTNAIHYNENKLKQGTALLIHSSNFAKTTEHLGFTDKLRTLEKLMALNERTKLNGVHISLNFDPSEKILVPQLQKIADSYMQQIGFGNQPYLVYQHHDAGHPHIHIVTTNIQWDGTRIKMQNIGRNQSEKARLQIERDFGLVKAQSKQKQAEMIKPVNVQKVQYGKSDTRRAITSVLDAVLPVYKYASLPELNAVLKLYNIKADRGAEHSRLFDNRGLLYRVLTNKGEYAGIPIKASQIYNKPTLDYLEHRFVENQQSKQGHQVRVKNAIDLYFKTNRTHSMDDLMQTLQKGGIHIILRQNESGMIYGITYVDHHTKCVFNGSDLGKAYSAKQVQERCDPFAHLHSEDAPQLKHANEKINPNATAIQGEIKEQAVAISLKEITNALLTIEQELGLAAELKSEEARRKKKKLRHS</sequence>
<dbReference type="Pfam" id="PF03432">
    <property type="entry name" value="Relaxase"/>
    <property type="match status" value="1"/>
</dbReference>
<name>A0A9E2SCB9_9BACT</name>
<dbReference type="AlphaFoldDB" id="A0A9E2SCB9"/>
<organism evidence="2 3">
    <name type="scientific">Pinibacter aurantiacus</name>
    <dbReference type="NCBI Taxonomy" id="2851599"/>
    <lineage>
        <taxon>Bacteria</taxon>
        <taxon>Pseudomonadati</taxon>
        <taxon>Bacteroidota</taxon>
        <taxon>Chitinophagia</taxon>
        <taxon>Chitinophagales</taxon>
        <taxon>Chitinophagaceae</taxon>
        <taxon>Pinibacter</taxon>
    </lineage>
</organism>
<evidence type="ECO:0000259" key="1">
    <source>
        <dbReference type="Pfam" id="PF03432"/>
    </source>
</evidence>
<dbReference type="RefSeq" id="WP_217792488.1">
    <property type="nucleotide sequence ID" value="NZ_JAHSPG010000013.1"/>
</dbReference>
<keyword evidence="3" id="KW-1185">Reference proteome</keyword>
<evidence type="ECO:0000313" key="3">
    <source>
        <dbReference type="Proteomes" id="UP000812270"/>
    </source>
</evidence>
<dbReference type="InterPro" id="IPR005094">
    <property type="entry name" value="Endonuclease_MobA/VirD2"/>
</dbReference>
<comment type="caution">
    <text evidence="2">The sequence shown here is derived from an EMBL/GenBank/DDBJ whole genome shotgun (WGS) entry which is preliminary data.</text>
</comment>
<reference evidence="2" key="1">
    <citation type="submission" date="2021-06" db="EMBL/GenBank/DDBJ databases">
        <authorList>
            <person name="Huq M.A."/>
        </authorList>
    </citation>
    <scope>NUCLEOTIDE SEQUENCE</scope>
    <source>
        <strain evidence="2">MAH-26</strain>
    </source>
</reference>
<protein>
    <submittedName>
        <fullName evidence="2">Relaxase/mobilization nuclease domain-containing protein</fullName>
    </submittedName>
</protein>
<gene>
    <name evidence="2" type="ORF">KTO63_16505</name>
</gene>
<accession>A0A9E2SCB9</accession>
<feature type="domain" description="MobA/VirD2-like nuclease" evidence="1">
    <location>
        <begin position="17"/>
        <end position="151"/>
    </location>
</feature>
<dbReference type="Proteomes" id="UP000812270">
    <property type="component" value="Unassembled WGS sequence"/>
</dbReference>
<evidence type="ECO:0000313" key="2">
    <source>
        <dbReference type="EMBL" id="MBV4358768.1"/>
    </source>
</evidence>
<dbReference type="EMBL" id="JAHSPG010000013">
    <property type="protein sequence ID" value="MBV4358768.1"/>
    <property type="molecule type" value="Genomic_DNA"/>
</dbReference>